<feature type="compositionally biased region" description="Acidic residues" evidence="2">
    <location>
        <begin position="147"/>
        <end position="185"/>
    </location>
</feature>
<feature type="compositionally biased region" description="Polar residues" evidence="2">
    <location>
        <begin position="136"/>
        <end position="146"/>
    </location>
</feature>
<dbReference type="eggNOG" id="KOG2974">
    <property type="taxonomic scope" value="Eukaryota"/>
</dbReference>
<feature type="compositionally biased region" description="Polar residues" evidence="2">
    <location>
        <begin position="209"/>
        <end position="224"/>
    </location>
</feature>
<dbReference type="GO" id="GO:0000470">
    <property type="term" value="P:maturation of LSU-rRNA"/>
    <property type="evidence" value="ECO:0007669"/>
    <property type="project" value="TreeGrafter"/>
</dbReference>
<organism evidence="3 4">
    <name type="scientific">Sphaerulina musiva (strain SO2202)</name>
    <name type="common">Poplar stem canker fungus</name>
    <name type="synonym">Septoria musiva</name>
    <dbReference type="NCBI Taxonomy" id="692275"/>
    <lineage>
        <taxon>Eukaryota</taxon>
        <taxon>Fungi</taxon>
        <taxon>Dikarya</taxon>
        <taxon>Ascomycota</taxon>
        <taxon>Pezizomycotina</taxon>
        <taxon>Dothideomycetes</taxon>
        <taxon>Dothideomycetidae</taxon>
        <taxon>Mycosphaerellales</taxon>
        <taxon>Mycosphaerellaceae</taxon>
        <taxon>Sphaerulina</taxon>
    </lineage>
</organism>
<gene>
    <name evidence="3" type="ORF">SEPMUDRAFT_149616</name>
</gene>
<name>N1QEZ0_SPHMS</name>
<dbReference type="EMBL" id="KB456265">
    <property type="protein sequence ID" value="EMF11707.1"/>
    <property type="molecule type" value="Genomic_DNA"/>
</dbReference>
<feature type="compositionally biased region" description="Polar residues" evidence="2">
    <location>
        <begin position="111"/>
        <end position="121"/>
    </location>
</feature>
<dbReference type="AlphaFoldDB" id="N1QEZ0"/>
<feature type="region of interest" description="Disordered" evidence="2">
    <location>
        <begin position="1"/>
        <end position="242"/>
    </location>
</feature>
<evidence type="ECO:0000313" key="4">
    <source>
        <dbReference type="Proteomes" id="UP000016931"/>
    </source>
</evidence>
<feature type="compositionally biased region" description="Basic residues" evidence="2">
    <location>
        <begin position="18"/>
        <end position="27"/>
    </location>
</feature>
<dbReference type="GO" id="GO:0030687">
    <property type="term" value="C:preribosome, large subunit precursor"/>
    <property type="evidence" value="ECO:0007669"/>
    <property type="project" value="TreeGrafter"/>
</dbReference>
<dbReference type="RefSeq" id="XP_016759828.1">
    <property type="nucleotide sequence ID" value="XM_016905665.1"/>
</dbReference>
<dbReference type="Proteomes" id="UP000016931">
    <property type="component" value="Unassembled WGS sequence"/>
</dbReference>
<dbReference type="GO" id="GO:0000460">
    <property type="term" value="P:maturation of 5.8S rRNA"/>
    <property type="evidence" value="ECO:0007669"/>
    <property type="project" value="TreeGrafter"/>
</dbReference>
<sequence length="366" mass="40024">MAPVAQKRAWKNEAGERRPKKKVKRVKKQDDYYSSDEDEENTANGAVQQASDAPKNMPKRVAKVEEVEITGGNSLPLGERVPGKNTTSRRESKSVPRPKPILKKAAPVQISKATAQPQVESESGDDEGIQVDDLETNTALNMNVDESSADDDDDDDLDDLDENDEPDLEATSSGEEDDSESEGGDDGTSQTSSSHTLSQRKKRNDPTAFATSISKILETKLSTSKRSDPVLSRSKSALEASQTLADAKLEAKARAQIRAEKRAAAEKGRVKDVLGLQTPDVDTGAMVEEERRLKKIAQRGVVFMFNAVRKAQVSAEEERKKVVGEGVVGMQKREERVNDMSKQGFLELISSGGKQKQQQQQVVEAS</sequence>
<feature type="compositionally biased region" description="Acidic residues" evidence="2">
    <location>
        <begin position="122"/>
        <end position="135"/>
    </location>
</feature>
<evidence type="ECO:0000313" key="3">
    <source>
        <dbReference type="EMBL" id="EMF11707.1"/>
    </source>
</evidence>
<dbReference type="GeneID" id="27902802"/>
<feature type="compositionally biased region" description="Low complexity" evidence="2">
    <location>
        <begin position="187"/>
        <end position="197"/>
    </location>
</feature>
<dbReference type="OrthoDB" id="20949at2759"/>
<feature type="compositionally biased region" description="Polar residues" evidence="2">
    <location>
        <begin position="42"/>
        <end position="51"/>
    </location>
</feature>
<dbReference type="Pfam" id="PF07890">
    <property type="entry name" value="Rrp15p"/>
    <property type="match status" value="1"/>
</dbReference>
<dbReference type="InterPro" id="IPR012459">
    <property type="entry name" value="Rrp15"/>
</dbReference>
<evidence type="ECO:0000256" key="2">
    <source>
        <dbReference type="SAM" id="MobiDB-lite"/>
    </source>
</evidence>
<dbReference type="PANTHER" id="PTHR13245">
    <property type="entry name" value="RRP15-LIKE PROTEIN"/>
    <property type="match status" value="1"/>
</dbReference>
<dbReference type="STRING" id="692275.N1QEZ0"/>
<evidence type="ECO:0000256" key="1">
    <source>
        <dbReference type="ARBA" id="ARBA00007462"/>
    </source>
</evidence>
<dbReference type="PANTHER" id="PTHR13245:SF14">
    <property type="entry name" value="RRP15-LIKE PROTEIN"/>
    <property type="match status" value="1"/>
</dbReference>
<comment type="similarity">
    <text evidence="1">Belongs to the RRP15 family.</text>
</comment>
<dbReference type="HOGENOM" id="CLU_058264_1_2_1"/>
<dbReference type="OMA" id="KTAPVDH"/>
<protein>
    <submittedName>
        <fullName evidence="3">Rrp15p-domain-containing protein</fullName>
    </submittedName>
</protein>
<reference evidence="3 4" key="1">
    <citation type="journal article" date="2012" name="PLoS Pathog.">
        <title>Diverse lifestyles and strategies of plant pathogenesis encoded in the genomes of eighteen Dothideomycetes fungi.</title>
        <authorList>
            <person name="Ohm R.A."/>
            <person name="Feau N."/>
            <person name="Henrissat B."/>
            <person name="Schoch C.L."/>
            <person name="Horwitz B.A."/>
            <person name="Barry K.W."/>
            <person name="Condon B.J."/>
            <person name="Copeland A.C."/>
            <person name="Dhillon B."/>
            <person name="Glaser F."/>
            <person name="Hesse C.N."/>
            <person name="Kosti I."/>
            <person name="LaButti K."/>
            <person name="Lindquist E.A."/>
            <person name="Lucas S."/>
            <person name="Salamov A.A."/>
            <person name="Bradshaw R.E."/>
            <person name="Ciuffetti L."/>
            <person name="Hamelin R.C."/>
            <person name="Kema G.H.J."/>
            <person name="Lawrence C."/>
            <person name="Scott J.A."/>
            <person name="Spatafora J.W."/>
            <person name="Turgeon B.G."/>
            <person name="de Wit P.J.G.M."/>
            <person name="Zhong S."/>
            <person name="Goodwin S.B."/>
            <person name="Grigoriev I.V."/>
        </authorList>
    </citation>
    <scope>NUCLEOTIDE SEQUENCE [LARGE SCALE GENOMIC DNA]</scope>
    <source>
        <strain evidence="3 4">SO2202</strain>
    </source>
</reference>
<keyword evidence="4" id="KW-1185">Reference proteome</keyword>
<accession>N1QEZ0</accession>
<feature type="compositionally biased region" description="Polar residues" evidence="2">
    <location>
        <begin position="233"/>
        <end position="242"/>
    </location>
</feature>
<proteinExistence type="inferred from homology"/>